<dbReference type="InterPro" id="IPR036582">
    <property type="entry name" value="Mao_N_sf"/>
</dbReference>
<dbReference type="PANTHER" id="PTHR40079:SF4">
    <property type="entry name" value="GH26 DOMAIN-CONTAINING PROTEIN-RELATED"/>
    <property type="match status" value="1"/>
</dbReference>
<dbReference type="RefSeq" id="WP_155615239.1">
    <property type="nucleotide sequence ID" value="NZ_JBDLZV010000001.1"/>
</dbReference>
<dbReference type="Gene3D" id="3.20.20.80">
    <property type="entry name" value="Glycosidases"/>
    <property type="match status" value="1"/>
</dbReference>
<dbReference type="InterPro" id="IPR017853">
    <property type="entry name" value="GH"/>
</dbReference>
<dbReference type="Pfam" id="PF07833">
    <property type="entry name" value="Cu_amine_oxidN1"/>
    <property type="match status" value="1"/>
</dbReference>
<evidence type="ECO:0000256" key="2">
    <source>
        <dbReference type="ARBA" id="ARBA00022801"/>
    </source>
</evidence>
<feature type="active site" description="Proton donor" evidence="4">
    <location>
        <position position="275"/>
    </location>
</feature>
<dbReference type="Pfam" id="PF02156">
    <property type="entry name" value="Glyco_hydro_26"/>
    <property type="match status" value="1"/>
</dbReference>
<sequence>MDRSTDQPMRIRKRDQATYRMGAVRRTAANFTKLALSALLGIGLLVTGSAPAYADAIWDRWKAADAAVSSGNPAAAVPHWEFLADHYVSAGDWESAALFSGKLNQYFDGIGDYEKAIAYYERENEYWLKDGKDWGAVDLQRAEQIRTTVEAYISTADTEALRQRALPVSGKLSKFEPEYGMYIGMYTERDPKMLNYYDRSESFYGKKHALYLAYTQVGKPFPKQYAQRAKQAGAGLQIAWEPMNGLDAVTDEVVRAWAREAKAAGIPIFLRYASEMNGNWVPWHGDPDTYIRNFRMVHDIMEQEAPNVAMVWSPGDVPMYSMDAYYPGDDYVDWVGVSLYSEPYENGDPKQGNMQATSPVERLDYLYRTYAERKPLMISETAVSHYANIPQESFTEYGTLNLQRLYGIMPYKYPRLKAITYFNVNLEMKESKNNYLLRDNDAMYSLYRKLIEPPFYLTNIENAAKPPKPSGQVPLTAGVAIYKRALITPFVKIPDIYIGKIEYAVNGRLVQTQTSPPYGIELKAGDVPEGSVLELGIYNHAGKKAATRSFPITSGISVSIDGKDVDFEQPPVIREGNTLAPVRAIFEAMGAKVDWNAAAKTATATKGGTTVSIAIGSGEAYKNGKPVKLEMPAQLVNGATLVPARFVGEAFGGVVGWDGETRTVTIRMDGKSAAAFPGEAVKVTAASAVSTLTPSASERSANGAPSRTAVWFGWFKDQLGRLADLWGRLV</sequence>
<dbReference type="EMBL" id="WNZX01000016">
    <property type="protein sequence ID" value="MUG72531.1"/>
    <property type="molecule type" value="Genomic_DNA"/>
</dbReference>
<gene>
    <name evidence="6" type="ORF">GNP93_17825</name>
</gene>
<evidence type="ECO:0000256" key="1">
    <source>
        <dbReference type="ARBA" id="ARBA00007754"/>
    </source>
</evidence>
<dbReference type="Gene3D" id="3.30.457.10">
    <property type="entry name" value="Copper amine oxidase-like, N-terminal domain"/>
    <property type="match status" value="1"/>
</dbReference>
<proteinExistence type="inferred from homology"/>
<keyword evidence="2 4" id="KW-0378">Hydrolase</keyword>
<dbReference type="GO" id="GO:0016985">
    <property type="term" value="F:mannan endo-1,4-beta-mannosidase activity"/>
    <property type="evidence" value="ECO:0007669"/>
    <property type="project" value="InterPro"/>
</dbReference>
<dbReference type="GO" id="GO:0006080">
    <property type="term" value="P:substituted mannan metabolic process"/>
    <property type="evidence" value="ECO:0007669"/>
    <property type="project" value="InterPro"/>
</dbReference>
<organism evidence="6 7">
    <name type="scientific">Paenibacillus validus</name>
    <dbReference type="NCBI Taxonomy" id="44253"/>
    <lineage>
        <taxon>Bacteria</taxon>
        <taxon>Bacillati</taxon>
        <taxon>Bacillota</taxon>
        <taxon>Bacilli</taxon>
        <taxon>Bacillales</taxon>
        <taxon>Paenibacillaceae</taxon>
        <taxon>Paenibacillus</taxon>
    </lineage>
</organism>
<dbReference type="SUPFAM" id="SSF51445">
    <property type="entry name" value="(Trans)glycosidases"/>
    <property type="match status" value="1"/>
</dbReference>
<dbReference type="PANTHER" id="PTHR40079">
    <property type="entry name" value="MANNAN ENDO-1,4-BETA-MANNOSIDASE E-RELATED"/>
    <property type="match status" value="1"/>
</dbReference>
<comment type="caution">
    <text evidence="6">The sequence shown here is derived from an EMBL/GenBank/DDBJ whole genome shotgun (WGS) entry which is preliminary data.</text>
</comment>
<accession>A0A7X2ZCW1</accession>
<dbReference type="InterPro" id="IPR022790">
    <property type="entry name" value="GH26_dom"/>
</dbReference>
<name>A0A7X2ZCW1_9BACL</name>
<dbReference type="AlphaFoldDB" id="A0A7X2ZCW1"/>
<evidence type="ECO:0000256" key="3">
    <source>
        <dbReference type="ARBA" id="ARBA00023295"/>
    </source>
</evidence>
<comment type="similarity">
    <text evidence="1 4">Belongs to the glycosyl hydrolase 26 family.</text>
</comment>
<dbReference type="InterPro" id="IPR011990">
    <property type="entry name" value="TPR-like_helical_dom_sf"/>
</dbReference>
<evidence type="ECO:0000256" key="4">
    <source>
        <dbReference type="PROSITE-ProRule" id="PRU01100"/>
    </source>
</evidence>
<reference evidence="6 7" key="1">
    <citation type="submission" date="2019-11" db="EMBL/GenBank/DDBJ databases">
        <title>Draft genome sequences of five Paenibacillus species of dairy origin.</title>
        <authorList>
            <person name="Olajide A.M."/>
            <person name="Chen S."/>
            <person name="Lapointe G."/>
        </authorList>
    </citation>
    <scope>NUCLEOTIDE SEQUENCE [LARGE SCALE GENOMIC DNA]</scope>
    <source>
        <strain evidence="6 7">2CS3</strain>
    </source>
</reference>
<dbReference type="Proteomes" id="UP000450917">
    <property type="component" value="Unassembled WGS sequence"/>
</dbReference>
<feature type="domain" description="GH26" evidence="5">
    <location>
        <begin position="128"/>
        <end position="453"/>
    </location>
</feature>
<dbReference type="SUPFAM" id="SSF48452">
    <property type="entry name" value="TPR-like"/>
    <property type="match status" value="1"/>
</dbReference>
<dbReference type="InterPro" id="IPR012854">
    <property type="entry name" value="Cu_amine_oxidase-like_N"/>
</dbReference>
<dbReference type="SUPFAM" id="SSF55383">
    <property type="entry name" value="Copper amine oxidase, domain N"/>
    <property type="match status" value="1"/>
</dbReference>
<feature type="active site" description="Nucleophile" evidence="4">
    <location>
        <position position="380"/>
    </location>
</feature>
<dbReference type="PROSITE" id="PS51764">
    <property type="entry name" value="GH26"/>
    <property type="match status" value="1"/>
</dbReference>
<evidence type="ECO:0000259" key="5">
    <source>
        <dbReference type="PROSITE" id="PS51764"/>
    </source>
</evidence>
<evidence type="ECO:0000313" key="7">
    <source>
        <dbReference type="Proteomes" id="UP000450917"/>
    </source>
</evidence>
<dbReference type="InterPro" id="IPR000805">
    <property type="entry name" value="Glyco_hydro_26"/>
</dbReference>
<keyword evidence="7" id="KW-1185">Reference proteome</keyword>
<keyword evidence="3 4" id="KW-0326">Glycosidase</keyword>
<evidence type="ECO:0000313" key="6">
    <source>
        <dbReference type="EMBL" id="MUG72531.1"/>
    </source>
</evidence>
<protein>
    <recommendedName>
        <fullName evidence="5">GH26 domain-containing protein</fullName>
    </recommendedName>
</protein>